<organism evidence="3 4">
    <name type="scientific">Paragonimus heterotremus</name>
    <dbReference type="NCBI Taxonomy" id="100268"/>
    <lineage>
        <taxon>Eukaryota</taxon>
        <taxon>Metazoa</taxon>
        <taxon>Spiralia</taxon>
        <taxon>Lophotrochozoa</taxon>
        <taxon>Platyhelminthes</taxon>
        <taxon>Trematoda</taxon>
        <taxon>Digenea</taxon>
        <taxon>Plagiorchiida</taxon>
        <taxon>Troglotremata</taxon>
        <taxon>Troglotrematidae</taxon>
        <taxon>Paragonimus</taxon>
    </lineage>
</organism>
<dbReference type="PROSITE" id="PS50003">
    <property type="entry name" value="PH_DOMAIN"/>
    <property type="match status" value="1"/>
</dbReference>
<dbReference type="SUPFAM" id="SSF103657">
    <property type="entry name" value="BAR/IMD domain-like"/>
    <property type="match status" value="1"/>
</dbReference>
<dbReference type="AlphaFoldDB" id="A0A8J4WSP2"/>
<dbReference type="InterPro" id="IPR047181">
    <property type="entry name" value="DP13A/B"/>
</dbReference>
<feature type="compositionally biased region" description="Polar residues" evidence="1">
    <location>
        <begin position="461"/>
        <end position="476"/>
    </location>
</feature>
<dbReference type="PANTHER" id="PTHR46415">
    <property type="entry name" value="ADAPTOR PROTEIN, PHOSPHOTYROSINE INTERACTION, PH DOMAIN AND LEUCINE ZIPPER-CONTAINING 2"/>
    <property type="match status" value="1"/>
</dbReference>
<dbReference type="InterPro" id="IPR027267">
    <property type="entry name" value="AH/BAR_dom_sf"/>
</dbReference>
<dbReference type="GO" id="GO:0010008">
    <property type="term" value="C:endosome membrane"/>
    <property type="evidence" value="ECO:0007669"/>
    <property type="project" value="TreeGrafter"/>
</dbReference>
<dbReference type="Gene3D" id="2.30.29.30">
    <property type="entry name" value="Pleckstrin-homology domain (PH domain)/Phosphotyrosine-binding domain (PTB)"/>
    <property type="match status" value="1"/>
</dbReference>
<evidence type="ECO:0000256" key="1">
    <source>
        <dbReference type="SAM" id="MobiDB-lite"/>
    </source>
</evidence>
<dbReference type="PANTHER" id="PTHR46415:SF2">
    <property type="entry name" value="BETA, PUTATIVE-RELATED"/>
    <property type="match status" value="1"/>
</dbReference>
<reference evidence="3" key="1">
    <citation type="submission" date="2019-05" db="EMBL/GenBank/DDBJ databases">
        <title>Annotation for the trematode Paragonimus heterotremus.</title>
        <authorList>
            <person name="Choi Y.-J."/>
        </authorList>
    </citation>
    <scope>NUCLEOTIDE SEQUENCE</scope>
    <source>
        <strain evidence="3">LC</strain>
    </source>
</reference>
<accession>A0A8J4WSP2</accession>
<keyword evidence="4" id="KW-1185">Reference proteome</keyword>
<evidence type="ECO:0000259" key="2">
    <source>
        <dbReference type="PROSITE" id="PS50003"/>
    </source>
</evidence>
<name>A0A8J4WSP2_9TREM</name>
<evidence type="ECO:0000313" key="3">
    <source>
        <dbReference type="EMBL" id="KAF5402910.1"/>
    </source>
</evidence>
<feature type="domain" description="PH" evidence="2">
    <location>
        <begin position="351"/>
        <end position="387"/>
    </location>
</feature>
<dbReference type="OrthoDB" id="10070851at2759"/>
<proteinExistence type="predicted"/>
<dbReference type="SUPFAM" id="SSF50729">
    <property type="entry name" value="PH domain-like"/>
    <property type="match status" value="1"/>
</dbReference>
<dbReference type="Gene3D" id="1.20.1270.60">
    <property type="entry name" value="Arfaptin homology (AH) domain/BAR domain"/>
    <property type="match status" value="1"/>
</dbReference>
<gene>
    <name evidence="3" type="ORF">PHET_03215</name>
</gene>
<dbReference type="CDD" id="cd07307">
    <property type="entry name" value="BAR"/>
    <property type="match status" value="1"/>
</dbReference>
<dbReference type="GO" id="GO:0023052">
    <property type="term" value="P:signaling"/>
    <property type="evidence" value="ECO:0007669"/>
    <property type="project" value="TreeGrafter"/>
</dbReference>
<dbReference type="InterPro" id="IPR001849">
    <property type="entry name" value="PH_domain"/>
</dbReference>
<dbReference type="SMART" id="SM00233">
    <property type="entry name" value="PH"/>
    <property type="match status" value="1"/>
</dbReference>
<dbReference type="Proteomes" id="UP000748531">
    <property type="component" value="Unassembled WGS sequence"/>
</dbReference>
<comment type="caution">
    <text evidence="3">The sequence shown here is derived from an EMBL/GenBank/DDBJ whole genome shotgun (WGS) entry which is preliminary data.</text>
</comment>
<dbReference type="InterPro" id="IPR011993">
    <property type="entry name" value="PH-like_dom_sf"/>
</dbReference>
<sequence>MNEVDSFDLNDVHLAAPHTKFLVQAMQKKANIIARQTQAIHHAISSVCRAQVTLTESYRTLSSVLRSTTSGCADLSEPGEEYKQLNFQFVSVMDEVVQMHQAMYTDLQSSVLDRLKEYADFFSGLPDVANSVEICDKSRDQAFHTFMKLPKKTNMKTLQTALLELATFRREYERTATMYYGYLNQAERLREIIPLLTMIGFLERYSQYMKTMAKLTSSEMAVTLLELIQSTLQRKLDDESKMSTRFINRADELRFESLSKFCSDPWILTPDMSGDLHPNTAAQPNRKLLSKCGRLLMRTRVNLVWRWVEVFCHTQAGSLMSQQYGEIGASLLVDLNQKGVYTEAVDCDDRRNVFQIVSPAEHKTVILQAESQLDRDEWIYTLTNVIFDVNSWEARRSLGDAVGDTSTVKVSHATPPVHTPCSTDAWSFTCLPPVCFTLPVLPELTVPRDTELLQVHCLSSAPPTSVTQESGPSGSQPPDDKLLTVENEGVKDPLLDLGFLGSLELPQNFACTNSSQFPDIFSYILSCRSASEIQQPSACHLLITKRDAWLLVGEQPTDGCPAGVDKRADVLVRIPFTNFRGWIIYPENPRLACLLVQGPLVDTATFAQVNGQICLAFESNKSQLVAEQLLAAHLERIDTLNKPEDEAEKEQLLANISLLSDISYGPINSAISEDDSSNALATSPGHPHL</sequence>
<protein>
    <submittedName>
        <fullName evidence="3">DCC-interacting protein 13-beta</fullName>
    </submittedName>
</protein>
<evidence type="ECO:0000313" key="4">
    <source>
        <dbReference type="Proteomes" id="UP000748531"/>
    </source>
</evidence>
<dbReference type="EMBL" id="LUCH01001534">
    <property type="protein sequence ID" value="KAF5402910.1"/>
    <property type="molecule type" value="Genomic_DNA"/>
</dbReference>
<feature type="region of interest" description="Disordered" evidence="1">
    <location>
        <begin position="461"/>
        <end position="480"/>
    </location>
</feature>